<evidence type="ECO:0000313" key="3">
    <source>
        <dbReference type="Proteomes" id="UP000661112"/>
    </source>
</evidence>
<organism evidence="2 3">
    <name type="scientific">Anabaena azotica FACHB-119</name>
    <dbReference type="NCBI Taxonomy" id="947527"/>
    <lineage>
        <taxon>Bacteria</taxon>
        <taxon>Bacillati</taxon>
        <taxon>Cyanobacteriota</taxon>
        <taxon>Cyanophyceae</taxon>
        <taxon>Nostocales</taxon>
        <taxon>Nostocaceae</taxon>
        <taxon>Anabaena</taxon>
        <taxon>Anabaena azotica</taxon>
    </lineage>
</organism>
<dbReference type="Proteomes" id="UP000661112">
    <property type="component" value="Unassembled WGS sequence"/>
</dbReference>
<gene>
    <name evidence="2" type="ORF">H6G83_12230</name>
</gene>
<reference evidence="2 3" key="1">
    <citation type="journal article" date="2020" name="ISME J.">
        <title>Comparative genomics reveals insights into cyanobacterial evolution and habitat adaptation.</title>
        <authorList>
            <person name="Chen M.Y."/>
            <person name="Teng W.K."/>
            <person name="Zhao L."/>
            <person name="Hu C.X."/>
            <person name="Zhou Y.K."/>
            <person name="Han B.P."/>
            <person name="Song L.R."/>
            <person name="Shu W.S."/>
        </authorList>
    </citation>
    <scope>NUCLEOTIDE SEQUENCE [LARGE SCALE GENOMIC DNA]</scope>
    <source>
        <strain evidence="2 3">FACHB-119</strain>
    </source>
</reference>
<comment type="caution">
    <text evidence="2">The sequence shown here is derived from an EMBL/GenBank/DDBJ whole genome shotgun (WGS) entry which is preliminary data.</text>
</comment>
<proteinExistence type="predicted"/>
<dbReference type="EMBL" id="JACJSG010000014">
    <property type="protein sequence ID" value="MBD2501357.1"/>
    <property type="molecule type" value="Genomic_DNA"/>
</dbReference>
<name>A0ABR8D376_9NOST</name>
<sequence length="136" mass="15463">MNAFQPSQFPQQPTPQHRPPAPRPKRHLRQRSYRLMAVEVTAKIGVNVAISAAAAAALVQLIPHHLSQQAKLREVHVEVKQMEKRVSDLQEKLSRNLDPLQANSIRQEQAFKFEPNQIPIVVTKQEQPDNETSELP</sequence>
<accession>A0ABR8D376</accession>
<evidence type="ECO:0000313" key="2">
    <source>
        <dbReference type="EMBL" id="MBD2501357.1"/>
    </source>
</evidence>
<evidence type="ECO:0000256" key="1">
    <source>
        <dbReference type="SAM" id="MobiDB-lite"/>
    </source>
</evidence>
<feature type="compositionally biased region" description="Low complexity" evidence="1">
    <location>
        <begin position="1"/>
        <end position="11"/>
    </location>
</feature>
<evidence type="ECO:0008006" key="4">
    <source>
        <dbReference type="Google" id="ProtNLM"/>
    </source>
</evidence>
<dbReference type="RefSeq" id="WP_190472000.1">
    <property type="nucleotide sequence ID" value="NZ_JACJSG010000014.1"/>
</dbReference>
<protein>
    <recommendedName>
        <fullName evidence="4">Gas vesicle protein</fullName>
    </recommendedName>
</protein>
<feature type="compositionally biased region" description="Pro residues" evidence="1">
    <location>
        <begin position="12"/>
        <end position="22"/>
    </location>
</feature>
<feature type="region of interest" description="Disordered" evidence="1">
    <location>
        <begin position="1"/>
        <end position="27"/>
    </location>
</feature>
<keyword evidence="3" id="KW-1185">Reference proteome</keyword>